<accession>A0ABY8QCZ6</accession>
<dbReference type="InterPro" id="IPR011969">
    <property type="entry name" value="Clan_AA_Asp_peptidase_C"/>
</dbReference>
<dbReference type="CDD" id="cd05483">
    <property type="entry name" value="retropepsin_like_bacteria"/>
    <property type="match status" value="1"/>
</dbReference>
<dbReference type="RefSeq" id="WP_282299127.1">
    <property type="nucleotide sequence ID" value="NZ_CP124616.1"/>
</dbReference>
<dbReference type="Gene3D" id="2.40.70.10">
    <property type="entry name" value="Acid Proteases"/>
    <property type="match status" value="1"/>
</dbReference>
<dbReference type="PROSITE" id="PS00141">
    <property type="entry name" value="ASP_PROTEASE"/>
    <property type="match status" value="1"/>
</dbReference>
<evidence type="ECO:0000256" key="1">
    <source>
        <dbReference type="SAM" id="Phobius"/>
    </source>
</evidence>
<keyword evidence="1" id="KW-0472">Membrane</keyword>
<feature type="transmembrane region" description="Helical" evidence="1">
    <location>
        <begin position="6"/>
        <end position="25"/>
    </location>
</feature>
<keyword evidence="1" id="KW-0812">Transmembrane</keyword>
<dbReference type="InterPro" id="IPR021109">
    <property type="entry name" value="Peptidase_aspartic_dom_sf"/>
</dbReference>
<dbReference type="Proteomes" id="UP001241605">
    <property type="component" value="Chromosome"/>
</dbReference>
<proteinExistence type="predicted"/>
<organism evidence="2 3">
    <name type="scientific">Tropicibacter oceani</name>
    <dbReference type="NCBI Taxonomy" id="3058420"/>
    <lineage>
        <taxon>Bacteria</taxon>
        <taxon>Pseudomonadati</taxon>
        <taxon>Pseudomonadota</taxon>
        <taxon>Alphaproteobacteria</taxon>
        <taxon>Rhodobacterales</taxon>
        <taxon>Roseobacteraceae</taxon>
        <taxon>Tropicibacter</taxon>
    </lineage>
</organism>
<protein>
    <submittedName>
        <fullName evidence="2">TIGR02281 family clan AA aspartic protease</fullName>
        <ecNumber evidence="2">3.4.23.-</ecNumber>
    </submittedName>
</protein>
<dbReference type="NCBIfam" id="TIGR02281">
    <property type="entry name" value="clan_AA_DTGA"/>
    <property type="match status" value="1"/>
</dbReference>
<evidence type="ECO:0000313" key="3">
    <source>
        <dbReference type="Proteomes" id="UP001241605"/>
    </source>
</evidence>
<keyword evidence="2" id="KW-0378">Hydrolase</keyword>
<dbReference type="GO" id="GO:0008233">
    <property type="term" value="F:peptidase activity"/>
    <property type="evidence" value="ECO:0007669"/>
    <property type="project" value="UniProtKB-KW"/>
</dbReference>
<dbReference type="Pfam" id="PF13975">
    <property type="entry name" value="gag-asp_proteas"/>
    <property type="match status" value="1"/>
</dbReference>
<reference evidence="2 3" key="1">
    <citation type="submission" date="2023-05" db="EMBL/GenBank/DDBJ databases">
        <title>YMD87, complete Genome.</title>
        <authorList>
            <person name="Zhang J."/>
            <person name="Xu X."/>
        </authorList>
    </citation>
    <scope>NUCLEOTIDE SEQUENCE [LARGE SCALE GENOMIC DNA]</scope>
    <source>
        <strain evidence="2 3">YMD87</strain>
    </source>
</reference>
<keyword evidence="1" id="KW-1133">Transmembrane helix</keyword>
<sequence length="193" mass="21111">MSSWETGQFIYLLVLGGALALWLFIENRDSIGTKLKQLSAWGLIFLGTIAVIGLWGDIRQTVQPRQAVFADQGRIELPMAPDGHYYVTLQLNGEPIRFVVDTGASAVVLTRQDAARAGIDAEKLAFFSEAMTANGAVKTAPVTLDMVALGPFEDRKMPAFVNAGEMDTSLLGMTYLQRFDRIEISGGQLVLER</sequence>
<evidence type="ECO:0000313" key="2">
    <source>
        <dbReference type="EMBL" id="WGW02494.1"/>
    </source>
</evidence>
<keyword evidence="3" id="KW-1185">Reference proteome</keyword>
<gene>
    <name evidence="2" type="ORF">QF118_11110</name>
</gene>
<dbReference type="EC" id="3.4.23.-" evidence="2"/>
<name>A0ABY8QCZ6_9RHOB</name>
<dbReference type="GO" id="GO:0006508">
    <property type="term" value="P:proteolysis"/>
    <property type="evidence" value="ECO:0007669"/>
    <property type="project" value="UniProtKB-KW"/>
</dbReference>
<dbReference type="InterPro" id="IPR001969">
    <property type="entry name" value="Aspartic_peptidase_AS"/>
</dbReference>
<feature type="transmembrane region" description="Helical" evidence="1">
    <location>
        <begin position="37"/>
        <end position="56"/>
    </location>
</feature>
<dbReference type="InterPro" id="IPR034122">
    <property type="entry name" value="Retropepsin-like_bacterial"/>
</dbReference>
<dbReference type="EMBL" id="CP124616">
    <property type="protein sequence ID" value="WGW02494.1"/>
    <property type="molecule type" value="Genomic_DNA"/>
</dbReference>
<keyword evidence="2" id="KW-0645">Protease</keyword>
<dbReference type="SUPFAM" id="SSF50630">
    <property type="entry name" value="Acid proteases"/>
    <property type="match status" value="1"/>
</dbReference>